<comment type="caution">
    <text evidence="1">The sequence shown here is derived from an EMBL/GenBank/DDBJ whole genome shotgun (WGS) entry which is preliminary data.</text>
</comment>
<dbReference type="Proteomes" id="UP000281474">
    <property type="component" value="Unassembled WGS sequence"/>
</dbReference>
<protein>
    <submittedName>
        <fullName evidence="1">Uncharacterized protein</fullName>
    </submittedName>
</protein>
<accession>A0A3L8PWQ7</accession>
<dbReference type="AlphaFoldDB" id="A0A3L8PWQ7"/>
<reference evidence="1 2" key="1">
    <citation type="submission" date="2018-09" db="EMBL/GenBank/DDBJ databases">
        <title>Phylogeny of the Shewanellaceae, and recommendation for two new genera, Pseudoshewanella and Parashewanella.</title>
        <authorList>
            <person name="Wang G."/>
        </authorList>
    </citation>
    <scope>NUCLEOTIDE SEQUENCE [LARGE SCALE GENOMIC DNA]</scope>
    <source>
        <strain evidence="1 2">C51</strain>
    </source>
</reference>
<evidence type="ECO:0000313" key="2">
    <source>
        <dbReference type="Proteomes" id="UP000281474"/>
    </source>
</evidence>
<name>A0A3L8PWQ7_9GAMM</name>
<sequence>MSDKGQFFRFTVAIRADVIVEQGFLLWSYDDSHVHVQLPTDSLDSSIDAIGDAVWNTTNTPLEQYVFYSGGCNYQMRINLNEPYGIELFMLAKFEVNASLFSLRKDLKDHYTVALDTLEITEIKKLCDNTQVSYADRTLRIRPGFENDRIQTNVEALLNAGAVNGKLKPDSIGAKIRAFNIKLHELEKVESSITLRSWFNNTLKCPVIGVHLTHSNAVMLRQNSNSLLLSKNGFRRLLLENFNIRTDYFTEPSDLSKVFKMTELTPENIEPVTRSNYYASTFSVVKVFTAQKVPQEKVKSELDDKSVIFSMVDSLKNELTDSFSEKAASLRAVPVNPAPSMFARRTIGLSKLLPSKLVPRGAPN</sequence>
<evidence type="ECO:0000313" key="1">
    <source>
        <dbReference type="EMBL" id="RLV59750.1"/>
    </source>
</evidence>
<gene>
    <name evidence="1" type="ORF">D5018_10290</name>
</gene>
<proteinExistence type="predicted"/>
<organism evidence="1 2">
    <name type="scientific">Parashewanella curva</name>
    <dbReference type="NCBI Taxonomy" id="2338552"/>
    <lineage>
        <taxon>Bacteria</taxon>
        <taxon>Pseudomonadati</taxon>
        <taxon>Pseudomonadota</taxon>
        <taxon>Gammaproteobacteria</taxon>
        <taxon>Alteromonadales</taxon>
        <taxon>Shewanellaceae</taxon>
        <taxon>Parashewanella</taxon>
    </lineage>
</organism>
<keyword evidence="2" id="KW-1185">Reference proteome</keyword>
<dbReference type="EMBL" id="QZEI01000027">
    <property type="protein sequence ID" value="RLV59750.1"/>
    <property type="molecule type" value="Genomic_DNA"/>
</dbReference>